<accession>A0A8C2ZTL3</accession>
<dbReference type="Pfam" id="PF04548">
    <property type="entry name" value="AIG1"/>
    <property type="match status" value="1"/>
</dbReference>
<dbReference type="Ensembl" id="ENSCLMT00005033717.1">
    <property type="protein sequence ID" value="ENSCLMP00005032347.1"/>
    <property type="gene ID" value="ENSCLMG00005015574.1"/>
</dbReference>
<dbReference type="InterPro" id="IPR027417">
    <property type="entry name" value="P-loop_NTPase"/>
</dbReference>
<evidence type="ECO:0000313" key="7">
    <source>
        <dbReference type="Proteomes" id="UP000694565"/>
    </source>
</evidence>
<keyword evidence="4" id="KW-0175">Coiled coil</keyword>
<evidence type="ECO:0000313" key="6">
    <source>
        <dbReference type="Ensembl" id="ENSCLMP00005032347.1"/>
    </source>
</evidence>
<dbReference type="CDD" id="cd01852">
    <property type="entry name" value="AIG1"/>
    <property type="match status" value="1"/>
</dbReference>
<reference evidence="6" key="1">
    <citation type="submission" date="2025-08" db="UniProtKB">
        <authorList>
            <consortium name="Ensembl"/>
        </authorList>
    </citation>
    <scope>IDENTIFICATION</scope>
</reference>
<evidence type="ECO:0000256" key="3">
    <source>
        <dbReference type="ARBA" id="ARBA00023134"/>
    </source>
</evidence>
<evidence type="ECO:0000256" key="1">
    <source>
        <dbReference type="ARBA" id="ARBA00008535"/>
    </source>
</evidence>
<keyword evidence="7" id="KW-1185">Reference proteome</keyword>
<dbReference type="PANTHER" id="PTHR10903:SF112">
    <property type="entry name" value="SI:CH211-113E8.5"/>
    <property type="match status" value="1"/>
</dbReference>
<proteinExistence type="inferred from homology"/>
<name>A0A8C2ZTL3_CYCLU</name>
<dbReference type="PANTHER" id="PTHR10903">
    <property type="entry name" value="GTPASE, IMAP FAMILY MEMBER-RELATED"/>
    <property type="match status" value="1"/>
</dbReference>
<dbReference type="GO" id="GO:0005525">
    <property type="term" value="F:GTP binding"/>
    <property type="evidence" value="ECO:0007669"/>
    <property type="project" value="UniProtKB-KW"/>
</dbReference>
<dbReference type="SUPFAM" id="SSF52540">
    <property type="entry name" value="P-loop containing nucleoside triphosphate hydrolases"/>
    <property type="match status" value="1"/>
</dbReference>
<dbReference type="GeneTree" id="ENSGT01120000271858"/>
<dbReference type="InterPro" id="IPR045058">
    <property type="entry name" value="GIMA/IAN/Toc"/>
</dbReference>
<sequence length="302" mass="34005">MDSSTHTLHVNTEELRIVMVGKTGVGKSATGNTILGKQIFKSEFSPQSLTKGCEKAFGEVNGEKVSVIDTPGLFDTNTDEVKTCVEIVRCVSYAAPGPHVFLVVIQLGRHTEEGKNTVLKIQKMFGEKADKYSMVLFTHGDLLKGKPIEEFLKDSKDLKELVDKCNGNYHVFNNEAKDQAQVGELLDKIRDIMRENGGSHYSTEMFKMAEKAAEEEKQRVLKGKQEQMRNKLERLEKKIRDTEKGQEAPPVSLLWLVKNRRRYVVNSALDGLAACPGCPLPSPYVSWDRLQCPRDPNEDKRY</sequence>
<reference evidence="6" key="2">
    <citation type="submission" date="2025-09" db="UniProtKB">
        <authorList>
            <consortium name="Ensembl"/>
        </authorList>
    </citation>
    <scope>IDENTIFICATION</scope>
</reference>
<dbReference type="PROSITE" id="PS51720">
    <property type="entry name" value="G_AIG1"/>
    <property type="match status" value="1"/>
</dbReference>
<dbReference type="InterPro" id="IPR006703">
    <property type="entry name" value="G_AIG1"/>
</dbReference>
<keyword evidence="3" id="KW-0342">GTP-binding</keyword>
<organism evidence="6 7">
    <name type="scientific">Cyclopterus lumpus</name>
    <name type="common">Lumpsucker</name>
    <dbReference type="NCBI Taxonomy" id="8103"/>
    <lineage>
        <taxon>Eukaryota</taxon>
        <taxon>Metazoa</taxon>
        <taxon>Chordata</taxon>
        <taxon>Craniata</taxon>
        <taxon>Vertebrata</taxon>
        <taxon>Euteleostomi</taxon>
        <taxon>Actinopterygii</taxon>
        <taxon>Neopterygii</taxon>
        <taxon>Teleostei</taxon>
        <taxon>Neoteleostei</taxon>
        <taxon>Acanthomorphata</taxon>
        <taxon>Eupercaria</taxon>
        <taxon>Perciformes</taxon>
        <taxon>Cottioidei</taxon>
        <taxon>Cottales</taxon>
        <taxon>Cyclopteridae</taxon>
        <taxon>Cyclopterus</taxon>
    </lineage>
</organism>
<dbReference type="AlphaFoldDB" id="A0A8C2ZTL3"/>
<dbReference type="FunFam" id="3.40.50.300:FF:000366">
    <property type="entry name" value="GTPase, IMAP family member 2"/>
    <property type="match status" value="1"/>
</dbReference>
<comment type="similarity">
    <text evidence="1">Belongs to the TRAFAC class TrmE-Era-EngA-EngB-Septin-like GTPase superfamily. AIG1/Toc34/Toc159-like paraseptin GTPase family. IAN subfamily.</text>
</comment>
<feature type="domain" description="AIG1-type G" evidence="5">
    <location>
        <begin position="12"/>
        <end position="210"/>
    </location>
</feature>
<dbReference type="Gene3D" id="3.40.50.300">
    <property type="entry name" value="P-loop containing nucleotide triphosphate hydrolases"/>
    <property type="match status" value="1"/>
</dbReference>
<protein>
    <recommendedName>
        <fullName evidence="5">AIG1-type G domain-containing protein</fullName>
    </recommendedName>
</protein>
<keyword evidence="2" id="KW-0547">Nucleotide-binding</keyword>
<feature type="coiled-coil region" evidence="4">
    <location>
        <begin position="218"/>
        <end position="245"/>
    </location>
</feature>
<evidence type="ECO:0000259" key="5">
    <source>
        <dbReference type="PROSITE" id="PS51720"/>
    </source>
</evidence>
<dbReference type="Proteomes" id="UP000694565">
    <property type="component" value="Unplaced"/>
</dbReference>
<evidence type="ECO:0000256" key="4">
    <source>
        <dbReference type="SAM" id="Coils"/>
    </source>
</evidence>
<evidence type="ECO:0000256" key="2">
    <source>
        <dbReference type="ARBA" id="ARBA00022741"/>
    </source>
</evidence>